<keyword evidence="3" id="KW-1185">Reference proteome</keyword>
<evidence type="ECO:0000313" key="3">
    <source>
        <dbReference type="Proteomes" id="UP001319080"/>
    </source>
</evidence>
<protein>
    <submittedName>
        <fullName evidence="2">Glycosyltransferase</fullName>
        <ecNumber evidence="2">2.4.-.-</ecNumber>
    </submittedName>
</protein>
<dbReference type="InterPro" id="IPR028098">
    <property type="entry name" value="Glyco_trans_4-like_N"/>
</dbReference>
<dbReference type="SUPFAM" id="SSF53756">
    <property type="entry name" value="UDP-Glycosyltransferase/glycogen phosphorylase"/>
    <property type="match status" value="1"/>
</dbReference>
<comment type="caution">
    <text evidence="2">The sequence shown here is derived from an EMBL/GenBank/DDBJ whole genome shotgun (WGS) entry which is preliminary data.</text>
</comment>
<name>A0AAP2DY10_9BACT</name>
<evidence type="ECO:0000259" key="1">
    <source>
        <dbReference type="Pfam" id="PF13439"/>
    </source>
</evidence>
<dbReference type="EMBL" id="JAHESE010000005">
    <property type="protein sequence ID" value="MBT1708077.1"/>
    <property type="molecule type" value="Genomic_DNA"/>
</dbReference>
<dbReference type="RefSeq" id="WP_254083668.1">
    <property type="nucleotide sequence ID" value="NZ_JAHESE010000005.1"/>
</dbReference>
<feature type="domain" description="Glycosyltransferase subfamily 4-like N-terminal" evidence="1">
    <location>
        <begin position="27"/>
        <end position="200"/>
    </location>
</feature>
<keyword evidence="2" id="KW-0328">Glycosyltransferase</keyword>
<dbReference type="EC" id="2.4.-.-" evidence="2"/>
<proteinExistence type="predicted"/>
<dbReference type="GO" id="GO:0016757">
    <property type="term" value="F:glycosyltransferase activity"/>
    <property type="evidence" value="ECO:0007669"/>
    <property type="project" value="UniProtKB-KW"/>
</dbReference>
<keyword evidence="2" id="KW-0808">Transferase</keyword>
<dbReference type="Pfam" id="PF13439">
    <property type="entry name" value="Glyco_transf_4"/>
    <property type="match status" value="1"/>
</dbReference>
<reference evidence="2 3" key="1">
    <citation type="submission" date="2021-05" db="EMBL/GenBank/DDBJ databases">
        <title>A Polyphasic approach of four new species of the genus Ohtaekwangia: Ohtaekwangia histidinii sp. nov., Ohtaekwangia cretensis sp. nov., Ohtaekwangia indiensis sp. nov., Ohtaekwangia reichenbachii sp. nov. from diverse environment.</title>
        <authorList>
            <person name="Octaviana S."/>
        </authorList>
    </citation>
    <scope>NUCLEOTIDE SEQUENCE [LARGE SCALE GENOMIC DNA]</scope>
    <source>
        <strain evidence="2 3">PWU5</strain>
    </source>
</reference>
<dbReference type="Proteomes" id="UP001319080">
    <property type="component" value="Unassembled WGS sequence"/>
</dbReference>
<accession>A0AAP2DY10</accession>
<sequence>MAENVLYLSYDGLTDPLGQSQILPYLAGLAARGHRISIISFEKDDKLETGGEQIHQFCRQNNLTWHPLRYHKQPPVFSTLYDVWRMRQLAQKLHAQTPFTIVHCRSYITALVGRWLKNKHGIRFIFDMRGFWADERVEGGLWNLNSPLYRRVYKFFKGQERKFLHDADAVIVLTMAARAEILSWGVDDKITVIPCCVDLQLFDRGAVAVPDTEAWRTQLGIPPGAYVLLYLGSIGTWYLWNEMVLFFERLQKEHANAKFLVLTPDVDKVIPHADFIVRTVSRQEVPVLISLADASVCFIKPSFSKKGSSATKMAEVLAMGVPVITNPGWGDVAFLADKLDSLVVVDPHAQQTPIIPVSSGPVSRAFFDDFFSLAEGVKRYNTVYHRLGG</sequence>
<dbReference type="Gene3D" id="3.40.50.2000">
    <property type="entry name" value="Glycogen Phosphorylase B"/>
    <property type="match status" value="2"/>
</dbReference>
<gene>
    <name evidence="2" type="ORF">KK062_07580</name>
</gene>
<dbReference type="AlphaFoldDB" id="A0AAP2DY10"/>
<evidence type="ECO:0000313" key="2">
    <source>
        <dbReference type="EMBL" id="MBT1708077.1"/>
    </source>
</evidence>
<dbReference type="PANTHER" id="PTHR12526">
    <property type="entry name" value="GLYCOSYLTRANSFERASE"/>
    <property type="match status" value="1"/>
</dbReference>
<organism evidence="2 3">
    <name type="scientific">Dawidia cretensis</name>
    <dbReference type="NCBI Taxonomy" id="2782350"/>
    <lineage>
        <taxon>Bacteria</taxon>
        <taxon>Pseudomonadati</taxon>
        <taxon>Bacteroidota</taxon>
        <taxon>Cytophagia</taxon>
        <taxon>Cytophagales</taxon>
        <taxon>Chryseotaleaceae</taxon>
        <taxon>Dawidia</taxon>
    </lineage>
</organism>